<keyword evidence="2" id="KW-1185">Reference proteome</keyword>
<dbReference type="EMBL" id="JAYMYS010000003">
    <property type="protein sequence ID" value="KAK7401221.1"/>
    <property type="molecule type" value="Genomic_DNA"/>
</dbReference>
<sequence length="439" mass="49589">MASTWTCASALLTTSMTDGSVVSSLTRSIVSGEHRLWCRTQQAARNLLVVMANIKLTKSIADGKKYLPFGYCCGYYSLSKENYKMLSSAASAQLPSCWYCIPSHLNVHHRAQQKRKLTTLSLANADSQIHLRNFYGLSLPQTHNCSKGQESNNRARYNSNLNQNYKHLLFLQFFPDCDTADSNNENPRTRNHYQHQVDEQGNLKENNKTSVFFSNMWWVDVKAALGQRINLEGILCSTMVILKNPKVALPHISVPDIRYVDWAELRRKGFKGVVFDKDNTITAPYSLKPWPPLESSLECCKSEFGLDIAVLSNSAGLHEYDHDGSKARMLEGAIGIKVIRHRVKKPAGTAEEIEKHFGCAASQLIMVGDRPFTDIVYGNRNGFLTILTEPLSLAEEPFIVKQVRKLETSFISYWSRRGLKPLDQKLLPDPRPCIKQPYP</sequence>
<dbReference type="InterPro" id="IPR036412">
    <property type="entry name" value="HAD-like_sf"/>
</dbReference>
<reference evidence="1 2" key="1">
    <citation type="submission" date="2024-01" db="EMBL/GenBank/DDBJ databases">
        <title>The genomes of 5 underutilized Papilionoideae crops provide insights into root nodulation and disease resistanc.</title>
        <authorList>
            <person name="Jiang F."/>
        </authorList>
    </citation>
    <scope>NUCLEOTIDE SEQUENCE [LARGE SCALE GENOMIC DNA]</scope>
    <source>
        <strain evidence="1">DUOXIRENSHENG_FW03</strain>
        <tissue evidence="1">Leaves</tissue>
    </source>
</reference>
<dbReference type="NCBIfam" id="TIGR01662">
    <property type="entry name" value="HAD-SF-IIIA"/>
    <property type="match status" value="1"/>
</dbReference>
<dbReference type="AlphaFoldDB" id="A0AAN9SP64"/>
<proteinExistence type="predicted"/>
<protein>
    <recommendedName>
        <fullName evidence="3">Phosphatidylglycerophosphatase GEP4, mitochondrial</fullName>
    </recommendedName>
</protein>
<evidence type="ECO:0000313" key="2">
    <source>
        <dbReference type="Proteomes" id="UP001386955"/>
    </source>
</evidence>
<name>A0AAN9SP64_PSOTE</name>
<dbReference type="PANTHER" id="PTHR19288:SF25">
    <property type="entry name" value="PHOSPHATIDYLGLYCEROPHOSPHATASE GEP4, MITOCHONDRIAL"/>
    <property type="match status" value="1"/>
</dbReference>
<dbReference type="PANTHER" id="PTHR19288">
    <property type="entry name" value="4-NITROPHENYLPHOSPHATASE-RELATED"/>
    <property type="match status" value="1"/>
</dbReference>
<comment type="caution">
    <text evidence="1">The sequence shown here is derived from an EMBL/GenBank/DDBJ whole genome shotgun (WGS) entry which is preliminary data.</text>
</comment>
<dbReference type="InterPro" id="IPR010021">
    <property type="entry name" value="PGPP1/Gep4"/>
</dbReference>
<evidence type="ECO:0000313" key="1">
    <source>
        <dbReference type="EMBL" id="KAK7401221.1"/>
    </source>
</evidence>
<dbReference type="Pfam" id="PF09419">
    <property type="entry name" value="PGP_phosphatase"/>
    <property type="match status" value="1"/>
</dbReference>
<accession>A0AAN9SP64</accession>
<dbReference type="InterPro" id="IPR006549">
    <property type="entry name" value="HAD-SF_hydro_IIIA"/>
</dbReference>
<evidence type="ECO:0008006" key="3">
    <source>
        <dbReference type="Google" id="ProtNLM"/>
    </source>
</evidence>
<dbReference type="FunFam" id="3.40.50.1000:FF:000148">
    <property type="entry name" value="Haloacid dehalogenase superfamily protein"/>
    <property type="match status" value="1"/>
</dbReference>
<dbReference type="GO" id="GO:0008962">
    <property type="term" value="F:phosphatidylglycerophosphatase activity"/>
    <property type="evidence" value="ECO:0007669"/>
    <property type="project" value="InterPro"/>
</dbReference>
<dbReference type="Proteomes" id="UP001386955">
    <property type="component" value="Unassembled WGS sequence"/>
</dbReference>
<dbReference type="InterPro" id="IPR027706">
    <property type="entry name" value="PGP_Pase"/>
</dbReference>
<dbReference type="NCBIfam" id="TIGR01668">
    <property type="entry name" value="YqeG_hyp_ppase"/>
    <property type="match status" value="1"/>
</dbReference>
<dbReference type="Gene3D" id="3.40.50.1000">
    <property type="entry name" value="HAD superfamily/HAD-like"/>
    <property type="match status" value="1"/>
</dbReference>
<dbReference type="GO" id="GO:0005737">
    <property type="term" value="C:cytoplasm"/>
    <property type="evidence" value="ECO:0007669"/>
    <property type="project" value="TreeGrafter"/>
</dbReference>
<dbReference type="InterPro" id="IPR023214">
    <property type="entry name" value="HAD_sf"/>
</dbReference>
<gene>
    <name evidence="1" type="ORF">VNO78_12544</name>
</gene>
<dbReference type="SUPFAM" id="SSF56784">
    <property type="entry name" value="HAD-like"/>
    <property type="match status" value="1"/>
</dbReference>
<organism evidence="1 2">
    <name type="scientific">Psophocarpus tetragonolobus</name>
    <name type="common">Winged bean</name>
    <name type="synonym">Dolichos tetragonolobus</name>
    <dbReference type="NCBI Taxonomy" id="3891"/>
    <lineage>
        <taxon>Eukaryota</taxon>
        <taxon>Viridiplantae</taxon>
        <taxon>Streptophyta</taxon>
        <taxon>Embryophyta</taxon>
        <taxon>Tracheophyta</taxon>
        <taxon>Spermatophyta</taxon>
        <taxon>Magnoliopsida</taxon>
        <taxon>eudicotyledons</taxon>
        <taxon>Gunneridae</taxon>
        <taxon>Pentapetalae</taxon>
        <taxon>rosids</taxon>
        <taxon>fabids</taxon>
        <taxon>Fabales</taxon>
        <taxon>Fabaceae</taxon>
        <taxon>Papilionoideae</taxon>
        <taxon>50 kb inversion clade</taxon>
        <taxon>NPAAA clade</taxon>
        <taxon>indigoferoid/millettioid clade</taxon>
        <taxon>Phaseoleae</taxon>
        <taxon>Psophocarpus</taxon>
    </lineage>
</organism>